<protein>
    <submittedName>
        <fullName evidence="2">Transcriptional regulator with XRE-family HTH domain</fullName>
    </submittedName>
</protein>
<comment type="caution">
    <text evidence="2">The sequence shown here is derived from an EMBL/GenBank/DDBJ whole genome shotgun (WGS) entry which is preliminary data.</text>
</comment>
<dbReference type="Proteomes" id="UP000540423">
    <property type="component" value="Unassembled WGS sequence"/>
</dbReference>
<dbReference type="CDD" id="cd00093">
    <property type="entry name" value="HTH_XRE"/>
    <property type="match status" value="1"/>
</dbReference>
<dbReference type="InterPro" id="IPR010982">
    <property type="entry name" value="Lambda_DNA-bd_dom_sf"/>
</dbReference>
<dbReference type="Gene3D" id="1.10.260.40">
    <property type="entry name" value="lambda repressor-like DNA-binding domains"/>
    <property type="match status" value="1"/>
</dbReference>
<dbReference type="Pfam" id="PF19054">
    <property type="entry name" value="DUF5753"/>
    <property type="match status" value="1"/>
</dbReference>
<dbReference type="EMBL" id="JACHEM010000040">
    <property type="protein sequence ID" value="MBB6440151.1"/>
    <property type="molecule type" value="Genomic_DNA"/>
</dbReference>
<sequence>MSAVPAPQQPELAEVVDMEGKIGRVAAWIMIGDQLRTWRIQKGLSLKDVAPVIRGSVSKISRLERGETPPKDRDVLDLARHYRASETDRRMMQRMLEQAHDSEWYQHFSDVTPNFLKRLVSLEGSAEEICTYENQVVPGLLQTREYAEALVRATMPQGPAENIQRVVDFRIRRQLILNQTIPTVLALLDRSILDRPRGGARVMRDQMQHLLDAATVNKVNIRIVEFDESTDITPPYPITHLKFGTGGPAELAYVEYINSANYVTEKAELDLHRNILSRLRQAASSRERSLELLREAIGKYDERASR</sequence>
<name>A0A7X0HM21_9ACTN</name>
<feature type="domain" description="HTH cro/C1-type" evidence="1">
    <location>
        <begin position="35"/>
        <end position="89"/>
    </location>
</feature>
<dbReference type="SMART" id="SM00530">
    <property type="entry name" value="HTH_XRE"/>
    <property type="match status" value="1"/>
</dbReference>
<dbReference type="InterPro" id="IPR001387">
    <property type="entry name" value="Cro/C1-type_HTH"/>
</dbReference>
<dbReference type="AlphaFoldDB" id="A0A7X0HM21"/>
<keyword evidence="3" id="KW-1185">Reference proteome</keyword>
<dbReference type="PROSITE" id="PS50943">
    <property type="entry name" value="HTH_CROC1"/>
    <property type="match status" value="1"/>
</dbReference>
<dbReference type="SUPFAM" id="SSF47413">
    <property type="entry name" value="lambda repressor-like DNA-binding domains"/>
    <property type="match status" value="1"/>
</dbReference>
<proteinExistence type="predicted"/>
<dbReference type="InterPro" id="IPR043917">
    <property type="entry name" value="DUF5753"/>
</dbReference>
<reference evidence="2 3" key="1">
    <citation type="submission" date="2020-08" db="EMBL/GenBank/DDBJ databases">
        <title>Genomic Encyclopedia of Type Strains, Phase IV (KMG-IV): sequencing the most valuable type-strain genomes for metagenomic binning, comparative biology and taxonomic classification.</title>
        <authorList>
            <person name="Goeker M."/>
        </authorList>
    </citation>
    <scope>NUCLEOTIDE SEQUENCE [LARGE SCALE GENOMIC DNA]</scope>
    <source>
        <strain evidence="2 3">DSM 40141</strain>
    </source>
</reference>
<dbReference type="GO" id="GO:0003677">
    <property type="term" value="F:DNA binding"/>
    <property type="evidence" value="ECO:0007669"/>
    <property type="project" value="InterPro"/>
</dbReference>
<dbReference type="Pfam" id="PF13560">
    <property type="entry name" value="HTH_31"/>
    <property type="match status" value="1"/>
</dbReference>
<accession>A0A7X0HM21</accession>
<dbReference type="RefSeq" id="WP_185036605.1">
    <property type="nucleotide sequence ID" value="NZ_BNBN01000030.1"/>
</dbReference>
<evidence type="ECO:0000313" key="3">
    <source>
        <dbReference type="Proteomes" id="UP000540423"/>
    </source>
</evidence>
<evidence type="ECO:0000313" key="2">
    <source>
        <dbReference type="EMBL" id="MBB6440151.1"/>
    </source>
</evidence>
<organism evidence="2 3">
    <name type="scientific">Streptomyces candidus</name>
    <dbReference type="NCBI Taxonomy" id="67283"/>
    <lineage>
        <taxon>Bacteria</taxon>
        <taxon>Bacillati</taxon>
        <taxon>Actinomycetota</taxon>
        <taxon>Actinomycetes</taxon>
        <taxon>Kitasatosporales</taxon>
        <taxon>Streptomycetaceae</taxon>
        <taxon>Streptomyces</taxon>
    </lineage>
</organism>
<evidence type="ECO:0000259" key="1">
    <source>
        <dbReference type="PROSITE" id="PS50943"/>
    </source>
</evidence>
<gene>
    <name evidence="2" type="ORF">HNQ79_006664</name>
</gene>